<feature type="transmembrane region" description="Helical" evidence="10">
    <location>
        <begin position="415"/>
        <end position="436"/>
    </location>
</feature>
<dbReference type="Proteomes" id="UP000029445">
    <property type="component" value="Chromosome 10"/>
</dbReference>
<feature type="compositionally biased region" description="Basic and acidic residues" evidence="9">
    <location>
        <begin position="510"/>
        <end position="524"/>
    </location>
</feature>
<feature type="transmembrane region" description="Helical" evidence="10">
    <location>
        <begin position="12"/>
        <end position="32"/>
    </location>
</feature>
<feature type="transmembrane region" description="Helical" evidence="10">
    <location>
        <begin position="124"/>
        <end position="148"/>
    </location>
</feature>
<comment type="catalytic activity">
    <reaction evidence="7">
        <text>myo-inositol(out) + H(+)(out) = myo-inositol(in) + H(+)(in)</text>
        <dbReference type="Rhea" id="RHEA:60364"/>
        <dbReference type="ChEBI" id="CHEBI:15378"/>
        <dbReference type="ChEBI" id="CHEBI:17268"/>
    </reaction>
</comment>
<evidence type="ECO:0000256" key="3">
    <source>
        <dbReference type="ARBA" id="ARBA00022448"/>
    </source>
</evidence>
<feature type="transmembrane region" description="Helical" evidence="10">
    <location>
        <begin position="318"/>
        <end position="337"/>
    </location>
</feature>
<evidence type="ECO:0000256" key="5">
    <source>
        <dbReference type="ARBA" id="ARBA00022989"/>
    </source>
</evidence>
<dbReference type="VEuPathDB" id="FungiDB:CNBG_9477"/>
<organism evidence="12 13">
    <name type="scientific">Cryptococcus deuterogattii (strain R265)</name>
    <name type="common">Cryptococcus gattii VGII (strain R265)</name>
    <dbReference type="NCBI Taxonomy" id="294750"/>
    <lineage>
        <taxon>Eukaryota</taxon>
        <taxon>Fungi</taxon>
        <taxon>Dikarya</taxon>
        <taxon>Basidiomycota</taxon>
        <taxon>Agaricomycotina</taxon>
        <taxon>Tremellomycetes</taxon>
        <taxon>Tremellales</taxon>
        <taxon>Cryptococcaceae</taxon>
        <taxon>Cryptococcus</taxon>
        <taxon>Cryptococcus gattii species complex</taxon>
    </lineage>
</organism>
<dbReference type="FunFam" id="1.20.1250.20:FF:000078">
    <property type="entry name" value="MFS maltose transporter, putative"/>
    <property type="match status" value="1"/>
</dbReference>
<dbReference type="InterPro" id="IPR005828">
    <property type="entry name" value="MFS_sugar_transport-like"/>
</dbReference>
<dbReference type="STRING" id="294750.A0A0L6DHC4"/>
<keyword evidence="5 10" id="KW-1133">Transmembrane helix</keyword>
<dbReference type="InterPro" id="IPR003663">
    <property type="entry name" value="Sugar/inositol_transpt"/>
</dbReference>
<gene>
    <name evidence="12" type="ORF">CNBG_9477</name>
</gene>
<dbReference type="Gene3D" id="1.20.1250.20">
    <property type="entry name" value="MFS general substrate transporter like domains"/>
    <property type="match status" value="1"/>
</dbReference>
<dbReference type="InterPro" id="IPR036259">
    <property type="entry name" value="MFS_trans_sf"/>
</dbReference>
<dbReference type="GO" id="GO:0005351">
    <property type="term" value="F:carbohydrate:proton symporter activity"/>
    <property type="evidence" value="ECO:0007669"/>
    <property type="project" value="TreeGrafter"/>
</dbReference>
<comment type="similarity">
    <text evidence="2 8">Belongs to the major facilitator superfamily. Sugar transporter (TC 2.A.1.1) family.</text>
</comment>
<feature type="transmembrane region" description="Helical" evidence="10">
    <location>
        <begin position="375"/>
        <end position="394"/>
    </location>
</feature>
<feature type="transmembrane region" description="Helical" evidence="10">
    <location>
        <begin position="189"/>
        <end position="213"/>
    </location>
</feature>
<evidence type="ECO:0000313" key="12">
    <source>
        <dbReference type="EMBL" id="KNX49909.1"/>
    </source>
</evidence>
<evidence type="ECO:0000256" key="6">
    <source>
        <dbReference type="ARBA" id="ARBA00023136"/>
    </source>
</evidence>
<evidence type="ECO:0000313" key="13">
    <source>
        <dbReference type="Proteomes" id="UP000029445"/>
    </source>
</evidence>
<dbReference type="PRINTS" id="PR00171">
    <property type="entry name" value="SUGRTRNSPORT"/>
</dbReference>
<dbReference type="PANTHER" id="PTHR48022:SF2">
    <property type="entry name" value="PLASTIDIC GLUCOSE TRANSPORTER 4"/>
    <property type="match status" value="1"/>
</dbReference>
<dbReference type="OMA" id="CSFAVHI"/>
<reference evidence="12 13" key="2">
    <citation type="journal article" date="2018" name="Proc. Natl. Acad. Sci.">
        <title>RNAi is a critical determinant of centromere evolution in closely related fungi.</title>
        <authorList>
            <person name="Yadav V."/>
            <person name="Sun S."/>
            <person name="Billmyre R.B."/>
            <person name="Thimmappa B.C."/>
            <person name="Shea T."/>
            <person name="Lintner R."/>
            <person name="Bakkeren G."/>
            <person name="Cuomo C.A."/>
            <person name="Heitman J."/>
            <person name="Sanyal K."/>
        </authorList>
    </citation>
    <scope>NUCLEOTIDE SEQUENCE [LARGE SCALE GENOMIC DNA]</scope>
    <source>
        <strain evidence="12 13">R265</strain>
    </source>
</reference>
<dbReference type="PROSITE" id="PS50850">
    <property type="entry name" value="MFS"/>
    <property type="match status" value="1"/>
</dbReference>
<dbReference type="Pfam" id="PF00083">
    <property type="entry name" value="Sugar_tr"/>
    <property type="match status" value="1"/>
</dbReference>
<dbReference type="SUPFAM" id="SSF103473">
    <property type="entry name" value="MFS general substrate transporter"/>
    <property type="match status" value="1"/>
</dbReference>
<comment type="subcellular location">
    <subcellularLocation>
        <location evidence="1">Membrane</location>
        <topology evidence="1">Multi-pass membrane protein</topology>
    </subcellularLocation>
</comment>
<dbReference type="InterPro" id="IPR020846">
    <property type="entry name" value="MFS_dom"/>
</dbReference>
<evidence type="ECO:0000256" key="8">
    <source>
        <dbReference type="RuleBase" id="RU003346"/>
    </source>
</evidence>
<dbReference type="KEGG" id="cdeu:CNBG_9477"/>
<sequence>MGFRNTAIYQDMTPVLLFAAVFSSMGAFTFGYDNNWWGGVMGARHFNLTFGSGTKVENGQTIRWMNANDQSAGTALGTAGIMLGCMIAPFINERYGRKASFMSLAVIAIVGSIIMACSTIKSSFWMLVAGKIIVNSSVGIASAVTGVYQSECSPHRIRGALTNAYTVFNNTGTLLANIVMFGVHSKTNASVWLVPIGLQFLFPIIILCVTPFLPESPRWLVAQGRNEDAFFQLRRLRGSKASDETLTNELQEVIDSLEHERENQSKYGWLQLFRGQDLRRTLVACGMLCLQQGQGISFTNNYLNITMLNLGFTNTYELLVALYVGKLVITFVGFYLPDRVGRRPMVLVGSCFMGSCMFIMAAIATATNNKPTGSLGSLTLASIFIWVFTYSPTWGSLPWTTAAEISSQQLRAKTLAVAAWAGYAVGLINNLVVPYIQQPQYGNLQGQITYIFGGFSVVAVVLSYFFLPELKGRTLEELDMLYEANVPARKFASYDLSAIKAERAAQNPHSHAEKEGSVFDLDNKPKDDKIIAYSIAFVNSQDGRGERRDVQYK</sequence>
<feature type="transmembrane region" description="Helical" evidence="10">
    <location>
        <begin position="448"/>
        <end position="467"/>
    </location>
</feature>
<reference evidence="12 13" key="1">
    <citation type="journal article" date="2011" name="MBio">
        <title>Genome variation in Cryptococcus gattii, an emerging pathogen of immunocompetent hosts.</title>
        <authorList>
            <person name="D'Souza C.A."/>
            <person name="Kronstad J.W."/>
            <person name="Taylor G."/>
            <person name="Warren R."/>
            <person name="Yuen M."/>
            <person name="Hu G."/>
            <person name="Jung W.H."/>
            <person name="Sham A."/>
            <person name="Kidd S.E."/>
            <person name="Tangen K."/>
            <person name="Lee N."/>
            <person name="Zeilmaker T."/>
            <person name="Sawkins J."/>
            <person name="McVicker G."/>
            <person name="Shah S."/>
            <person name="Gnerre S."/>
            <person name="Griggs A."/>
            <person name="Zeng Q."/>
            <person name="Bartlett K."/>
            <person name="Li W."/>
            <person name="Wang X."/>
            <person name="Heitman J."/>
            <person name="Stajich J.E."/>
            <person name="Fraser J.A."/>
            <person name="Meyer W."/>
            <person name="Carter D."/>
            <person name="Schein J."/>
            <person name="Krzywinski M."/>
            <person name="Kwon-Chung K.J."/>
            <person name="Varma A."/>
            <person name="Wang J."/>
            <person name="Brunham R."/>
            <person name="Fyfe M."/>
            <person name="Ouellette B.F."/>
            <person name="Siddiqui A."/>
            <person name="Marra M."/>
            <person name="Jones S."/>
            <person name="Holt R."/>
            <person name="Birren B.W."/>
            <person name="Galagan J.E."/>
            <person name="Cuomo C.A."/>
        </authorList>
    </citation>
    <scope>NUCLEOTIDE SEQUENCE [LARGE SCALE GENOMIC DNA]</scope>
    <source>
        <strain evidence="12 13">R265</strain>
    </source>
</reference>
<keyword evidence="4 10" id="KW-0812">Transmembrane</keyword>
<dbReference type="AlphaFoldDB" id="A0A0L6DHC4"/>
<evidence type="ECO:0000259" key="11">
    <source>
        <dbReference type="PROSITE" id="PS50850"/>
    </source>
</evidence>
<feature type="region of interest" description="Disordered" evidence="9">
    <location>
        <begin position="505"/>
        <end position="524"/>
    </location>
</feature>
<proteinExistence type="inferred from homology"/>
<feature type="transmembrane region" description="Helical" evidence="10">
    <location>
        <begin position="72"/>
        <end position="92"/>
    </location>
</feature>
<evidence type="ECO:0000256" key="4">
    <source>
        <dbReference type="ARBA" id="ARBA00022692"/>
    </source>
</evidence>
<evidence type="ECO:0000256" key="9">
    <source>
        <dbReference type="SAM" id="MobiDB-lite"/>
    </source>
</evidence>
<dbReference type="GO" id="GO:0016020">
    <property type="term" value="C:membrane"/>
    <property type="evidence" value="ECO:0007669"/>
    <property type="project" value="UniProtKB-SubCell"/>
</dbReference>
<evidence type="ECO:0000256" key="1">
    <source>
        <dbReference type="ARBA" id="ARBA00004141"/>
    </source>
</evidence>
<keyword evidence="13" id="KW-1185">Reference proteome</keyword>
<dbReference type="NCBIfam" id="TIGR00879">
    <property type="entry name" value="SP"/>
    <property type="match status" value="1"/>
</dbReference>
<keyword evidence="3 8" id="KW-0813">Transport</keyword>
<evidence type="ECO:0000256" key="10">
    <source>
        <dbReference type="SAM" id="Phobius"/>
    </source>
</evidence>
<feature type="domain" description="Major facilitator superfamily (MFS) profile" evidence="11">
    <location>
        <begin position="19"/>
        <end position="471"/>
    </location>
</feature>
<feature type="transmembrane region" description="Helical" evidence="10">
    <location>
        <begin position="99"/>
        <end position="118"/>
    </location>
</feature>
<evidence type="ECO:0000256" key="7">
    <source>
        <dbReference type="ARBA" id="ARBA00049119"/>
    </source>
</evidence>
<dbReference type="InterPro" id="IPR050360">
    <property type="entry name" value="MFS_Sugar_Transporters"/>
</dbReference>
<evidence type="ECO:0000256" key="2">
    <source>
        <dbReference type="ARBA" id="ARBA00010992"/>
    </source>
</evidence>
<dbReference type="RefSeq" id="XP_062886134.1">
    <property type="nucleotide sequence ID" value="XM_063030346.1"/>
</dbReference>
<dbReference type="EMBL" id="CP025768">
    <property type="protein sequence ID" value="KNX49909.1"/>
    <property type="molecule type" value="Genomic_DNA"/>
</dbReference>
<dbReference type="GeneID" id="88182721"/>
<protein>
    <recommendedName>
        <fullName evidence="11">Major facilitator superfamily (MFS) profile domain-containing protein</fullName>
    </recommendedName>
</protein>
<name>A0A0L6DHC4_CRYD2</name>
<keyword evidence="6 10" id="KW-0472">Membrane</keyword>
<dbReference type="PANTHER" id="PTHR48022">
    <property type="entry name" value="PLASTIDIC GLUCOSE TRANSPORTER 4"/>
    <property type="match status" value="1"/>
</dbReference>
<accession>A0A0L6DHC4</accession>
<feature type="transmembrane region" description="Helical" evidence="10">
    <location>
        <begin position="344"/>
        <end position="363"/>
    </location>
</feature>